<evidence type="ECO:0000313" key="1">
    <source>
        <dbReference type="EMBL" id="KAK7309797.1"/>
    </source>
</evidence>
<organism evidence="1 2">
    <name type="scientific">Clitoria ternatea</name>
    <name type="common">Butterfly pea</name>
    <dbReference type="NCBI Taxonomy" id="43366"/>
    <lineage>
        <taxon>Eukaryota</taxon>
        <taxon>Viridiplantae</taxon>
        <taxon>Streptophyta</taxon>
        <taxon>Embryophyta</taxon>
        <taxon>Tracheophyta</taxon>
        <taxon>Spermatophyta</taxon>
        <taxon>Magnoliopsida</taxon>
        <taxon>eudicotyledons</taxon>
        <taxon>Gunneridae</taxon>
        <taxon>Pentapetalae</taxon>
        <taxon>rosids</taxon>
        <taxon>fabids</taxon>
        <taxon>Fabales</taxon>
        <taxon>Fabaceae</taxon>
        <taxon>Papilionoideae</taxon>
        <taxon>50 kb inversion clade</taxon>
        <taxon>NPAAA clade</taxon>
        <taxon>indigoferoid/millettioid clade</taxon>
        <taxon>Phaseoleae</taxon>
        <taxon>Clitoria</taxon>
    </lineage>
</organism>
<protein>
    <submittedName>
        <fullName evidence="1">Uncharacterized protein</fullName>
    </submittedName>
</protein>
<reference evidence="1 2" key="1">
    <citation type="submission" date="2024-01" db="EMBL/GenBank/DDBJ databases">
        <title>The genomes of 5 underutilized Papilionoideae crops provide insights into root nodulation and disease resistance.</title>
        <authorList>
            <person name="Yuan L."/>
        </authorList>
    </citation>
    <scope>NUCLEOTIDE SEQUENCE [LARGE SCALE GENOMIC DNA]</scope>
    <source>
        <strain evidence="1">LY-2023</strain>
        <tissue evidence="1">Leaf</tissue>
    </source>
</reference>
<name>A0AAN9PTR1_CLITE</name>
<evidence type="ECO:0000313" key="2">
    <source>
        <dbReference type="Proteomes" id="UP001359559"/>
    </source>
</evidence>
<sequence>MVEKYCALGNMVVNKKQLYMFTAYREELDLYRTLPSCACGIVPNFNDIYDTDHLMDFLQSLNHSSVSVRSHILLMDHFPQSPEHILISLQEERQCSLSDSRFITLDQSTMSVKQSNPHRGAHIKS</sequence>
<dbReference type="Proteomes" id="UP001359559">
    <property type="component" value="Unassembled WGS sequence"/>
</dbReference>
<gene>
    <name evidence="1" type="ORF">RJT34_06824</name>
</gene>
<dbReference type="EMBL" id="JAYKXN010000002">
    <property type="protein sequence ID" value="KAK7309797.1"/>
    <property type="molecule type" value="Genomic_DNA"/>
</dbReference>
<keyword evidence="2" id="KW-1185">Reference proteome</keyword>
<dbReference type="AlphaFoldDB" id="A0AAN9PTR1"/>
<proteinExistence type="predicted"/>
<comment type="caution">
    <text evidence="1">The sequence shown here is derived from an EMBL/GenBank/DDBJ whole genome shotgun (WGS) entry which is preliminary data.</text>
</comment>
<accession>A0AAN9PTR1</accession>